<dbReference type="InterPro" id="IPR000524">
    <property type="entry name" value="Tscrpt_reg_HTH_GntR"/>
</dbReference>
<dbReference type="GO" id="GO:0003700">
    <property type="term" value="F:DNA-binding transcription factor activity"/>
    <property type="evidence" value="ECO:0007669"/>
    <property type="project" value="InterPro"/>
</dbReference>
<evidence type="ECO:0000256" key="3">
    <source>
        <dbReference type="ARBA" id="ARBA00023163"/>
    </source>
</evidence>
<gene>
    <name evidence="5" type="ORF">CR203_14520</name>
</gene>
<dbReference type="InterPro" id="IPR011711">
    <property type="entry name" value="GntR_C"/>
</dbReference>
<keyword evidence="6" id="KW-1185">Reference proteome</keyword>
<dbReference type="CDD" id="cd07377">
    <property type="entry name" value="WHTH_GntR"/>
    <property type="match status" value="1"/>
</dbReference>
<sequence>MVKINPIKRITITEQIMEQMASWITTNQLKAGEKLPNERTLAEEFGVNRGRIREGLRALALIGLITIKPGEGSFVNKQESTIPAETIGWMYYKEVNNLEEVYAARKLIESEVYFEASQNMINNDIIKLEGILNKLNDNSENNNTFQQLLDEFDLHMGHCSSNRIYSKLMQTIVHLRNESMTKILNVPGARTNSIECRKKLMQAITDRDNQKIKQAIELNFSRAKQFYMNVD</sequence>
<dbReference type="PANTHER" id="PTHR43537">
    <property type="entry name" value="TRANSCRIPTIONAL REGULATOR, GNTR FAMILY"/>
    <property type="match status" value="1"/>
</dbReference>
<dbReference type="AlphaFoldDB" id="A0A3A9K2E8"/>
<evidence type="ECO:0000256" key="1">
    <source>
        <dbReference type="ARBA" id="ARBA00023015"/>
    </source>
</evidence>
<dbReference type="Gene3D" id="1.20.120.530">
    <property type="entry name" value="GntR ligand-binding domain-like"/>
    <property type="match status" value="1"/>
</dbReference>
<dbReference type="SUPFAM" id="SSF46785">
    <property type="entry name" value="Winged helix' DNA-binding domain"/>
    <property type="match status" value="1"/>
</dbReference>
<organism evidence="5 6">
    <name type="scientific">Salipaludibacillus neizhouensis</name>
    <dbReference type="NCBI Taxonomy" id="885475"/>
    <lineage>
        <taxon>Bacteria</taxon>
        <taxon>Bacillati</taxon>
        <taxon>Bacillota</taxon>
        <taxon>Bacilli</taxon>
        <taxon>Bacillales</taxon>
        <taxon>Bacillaceae</taxon>
    </lineage>
</organism>
<accession>A0A3A9K2E8</accession>
<dbReference type="SUPFAM" id="SSF48008">
    <property type="entry name" value="GntR ligand-binding domain-like"/>
    <property type="match status" value="1"/>
</dbReference>
<dbReference type="GO" id="GO:0003677">
    <property type="term" value="F:DNA binding"/>
    <property type="evidence" value="ECO:0007669"/>
    <property type="project" value="UniProtKB-KW"/>
</dbReference>
<protein>
    <submittedName>
        <fullName evidence="5">GntR family transcriptional regulator</fullName>
    </submittedName>
</protein>
<dbReference type="SMART" id="SM00345">
    <property type="entry name" value="HTH_GNTR"/>
    <property type="match status" value="1"/>
</dbReference>
<evidence type="ECO:0000313" key="6">
    <source>
        <dbReference type="Proteomes" id="UP000281498"/>
    </source>
</evidence>
<keyword evidence="1" id="KW-0805">Transcription regulation</keyword>
<dbReference type="PROSITE" id="PS50949">
    <property type="entry name" value="HTH_GNTR"/>
    <property type="match status" value="1"/>
</dbReference>
<proteinExistence type="predicted"/>
<evidence type="ECO:0000259" key="4">
    <source>
        <dbReference type="PROSITE" id="PS50949"/>
    </source>
</evidence>
<comment type="caution">
    <text evidence="5">The sequence shown here is derived from an EMBL/GenBank/DDBJ whole genome shotgun (WGS) entry which is preliminary data.</text>
</comment>
<dbReference type="OrthoDB" id="369138at2"/>
<dbReference type="RefSeq" id="WP_110935789.1">
    <property type="nucleotide sequence ID" value="NZ_KZ614146.1"/>
</dbReference>
<evidence type="ECO:0000313" key="5">
    <source>
        <dbReference type="EMBL" id="RKL66509.1"/>
    </source>
</evidence>
<keyword evidence="3" id="KW-0804">Transcription</keyword>
<dbReference type="Proteomes" id="UP000281498">
    <property type="component" value="Unassembled WGS sequence"/>
</dbReference>
<reference evidence="5 6" key="1">
    <citation type="submission" date="2017-10" db="EMBL/GenBank/DDBJ databases">
        <title>Bacillus sp. nov., a halophilic bacterium isolated from a Keqin Lake.</title>
        <authorList>
            <person name="Wang H."/>
        </authorList>
    </citation>
    <scope>NUCLEOTIDE SEQUENCE [LARGE SCALE GENOMIC DNA]</scope>
    <source>
        <strain evidence="5 6">KCTC 13187</strain>
    </source>
</reference>
<dbReference type="InterPro" id="IPR036388">
    <property type="entry name" value="WH-like_DNA-bd_sf"/>
</dbReference>
<evidence type="ECO:0000256" key="2">
    <source>
        <dbReference type="ARBA" id="ARBA00023125"/>
    </source>
</evidence>
<dbReference type="Gene3D" id="1.10.10.10">
    <property type="entry name" value="Winged helix-like DNA-binding domain superfamily/Winged helix DNA-binding domain"/>
    <property type="match status" value="1"/>
</dbReference>
<feature type="domain" description="HTH gntR-type" evidence="4">
    <location>
        <begin position="10"/>
        <end position="78"/>
    </location>
</feature>
<keyword evidence="2" id="KW-0238">DNA-binding</keyword>
<dbReference type="PANTHER" id="PTHR43537:SF5">
    <property type="entry name" value="UXU OPERON TRANSCRIPTIONAL REGULATOR"/>
    <property type="match status" value="1"/>
</dbReference>
<dbReference type="PRINTS" id="PR00035">
    <property type="entry name" value="HTHGNTR"/>
</dbReference>
<dbReference type="EMBL" id="PDOE01000006">
    <property type="protein sequence ID" value="RKL66509.1"/>
    <property type="molecule type" value="Genomic_DNA"/>
</dbReference>
<dbReference type="InterPro" id="IPR036390">
    <property type="entry name" value="WH_DNA-bd_sf"/>
</dbReference>
<dbReference type="Pfam" id="PF07729">
    <property type="entry name" value="FCD"/>
    <property type="match status" value="1"/>
</dbReference>
<dbReference type="InterPro" id="IPR008920">
    <property type="entry name" value="TF_FadR/GntR_C"/>
</dbReference>
<name>A0A3A9K2E8_9BACI</name>
<dbReference type="Pfam" id="PF00392">
    <property type="entry name" value="GntR"/>
    <property type="match status" value="1"/>
</dbReference>